<feature type="compositionally biased region" description="Low complexity" evidence="1">
    <location>
        <begin position="400"/>
        <end position="413"/>
    </location>
</feature>
<evidence type="ECO:0000313" key="3">
    <source>
        <dbReference type="Proteomes" id="UP001175353"/>
    </source>
</evidence>
<feature type="region of interest" description="Disordered" evidence="1">
    <location>
        <begin position="522"/>
        <end position="542"/>
    </location>
</feature>
<dbReference type="AlphaFoldDB" id="A0AAN6KVU4"/>
<proteinExistence type="predicted"/>
<comment type="caution">
    <text evidence="2">The sequence shown here is derived from an EMBL/GenBank/DDBJ whole genome shotgun (WGS) entry which is preliminary data.</text>
</comment>
<accession>A0AAN6KVU4</accession>
<protein>
    <submittedName>
        <fullName evidence="2">Uncharacterized protein</fullName>
    </submittedName>
</protein>
<feature type="compositionally biased region" description="Polar residues" evidence="1">
    <location>
        <begin position="496"/>
        <end position="505"/>
    </location>
</feature>
<feature type="region of interest" description="Disordered" evidence="1">
    <location>
        <begin position="373"/>
        <end position="413"/>
    </location>
</feature>
<name>A0AAN6KVU4_9PEZI</name>
<reference evidence="2" key="1">
    <citation type="submission" date="2023-06" db="EMBL/GenBank/DDBJ databases">
        <title>Black Yeasts Isolated from many extreme environments.</title>
        <authorList>
            <person name="Coleine C."/>
            <person name="Stajich J.E."/>
            <person name="Selbmann L."/>
        </authorList>
    </citation>
    <scope>NUCLEOTIDE SEQUENCE</scope>
    <source>
        <strain evidence="2">CCFEE 5200</strain>
    </source>
</reference>
<feature type="region of interest" description="Disordered" evidence="1">
    <location>
        <begin position="314"/>
        <end position="338"/>
    </location>
</feature>
<feature type="compositionally biased region" description="Polar residues" evidence="1">
    <location>
        <begin position="373"/>
        <end position="391"/>
    </location>
</feature>
<evidence type="ECO:0000313" key="2">
    <source>
        <dbReference type="EMBL" id="KAK1004824.1"/>
    </source>
</evidence>
<dbReference type="Proteomes" id="UP001175353">
    <property type="component" value="Unassembled WGS sequence"/>
</dbReference>
<feature type="compositionally biased region" description="Polar residues" evidence="1">
    <location>
        <begin position="314"/>
        <end position="335"/>
    </location>
</feature>
<dbReference type="EMBL" id="JAUJLE010000024">
    <property type="protein sequence ID" value="KAK1004824.1"/>
    <property type="molecule type" value="Genomic_DNA"/>
</dbReference>
<sequence>MERDASSTWCATDRIGRSMLVAGAELKQTPRTRRAAHALQQSTSINKQTANMSTINNHDMTAALDYPRGRTARASETFERLSSAFEPTISSSRGLPNDGYASSLPTTAAEITDTDAASTYTHLPPGVPPTYMSHNGGIGGNVHGYSHPLASSNQPPYAYDYTPGASYQTQQMVHRPMPPLKNAMQTQASGDLHSNQVLPATSPGLAQFTPDEKLKIVHTTEPDHGQVLKHYKLGHYTETARNTRDAPKSKAKVPQAGGKITEVWRCAKSACSFCNLVAHGYTDLTEALAFAHGITGVVGLKKSYKEKGTTAVSTQQHMTATNGHTPATNGHTGATNGHIEPTNGVLGHVANRTSYHDTMHNIASSGYFARPTGQSLQASHAPQMHATSSALNHGPERSESTSAQSSATSTTAQRLVYPIVSTEQMMKKTTTGEEDGLPHQTLAQEVSGQQNVTTTIYGASTIAPHLLMLHPDSDDAMSWTGASSSSEDAYMDSDGTHSTPDSSYPSEYLEANVRALMAESAPMWDAKVPGYEDGARGSSKRA</sequence>
<feature type="region of interest" description="Disordered" evidence="1">
    <location>
        <begin position="477"/>
        <end position="505"/>
    </location>
</feature>
<keyword evidence="3" id="KW-1185">Reference proteome</keyword>
<gene>
    <name evidence="2" type="ORF">LTR91_004319</name>
</gene>
<evidence type="ECO:0000256" key="1">
    <source>
        <dbReference type="SAM" id="MobiDB-lite"/>
    </source>
</evidence>
<organism evidence="2 3">
    <name type="scientific">Friedmanniomyces endolithicus</name>
    <dbReference type="NCBI Taxonomy" id="329885"/>
    <lineage>
        <taxon>Eukaryota</taxon>
        <taxon>Fungi</taxon>
        <taxon>Dikarya</taxon>
        <taxon>Ascomycota</taxon>
        <taxon>Pezizomycotina</taxon>
        <taxon>Dothideomycetes</taxon>
        <taxon>Dothideomycetidae</taxon>
        <taxon>Mycosphaerellales</taxon>
        <taxon>Teratosphaeriaceae</taxon>
        <taxon>Friedmanniomyces</taxon>
    </lineage>
</organism>